<dbReference type="Proteomes" id="UP000429232">
    <property type="component" value="Chromosome"/>
</dbReference>
<keyword evidence="2" id="KW-1185">Reference proteome</keyword>
<sequence>MEKFGGKINYQKLLMEGIRSTLPKHYRHSHVTLDIHFTNDYTGQFTLIIKDNRFSGEFVLTDDDVPVFKFVIGNEGIIFEVEYNKVQEVVDKIAKTY</sequence>
<dbReference type="RefSeq" id="WP_157522981.1">
    <property type="nucleotide sequence ID" value="NZ_CP066775.1"/>
</dbReference>
<proteinExistence type="predicted"/>
<protein>
    <submittedName>
        <fullName evidence="1">Uncharacterized protein</fullName>
    </submittedName>
</protein>
<dbReference type="AlphaFoldDB" id="A0A6I4HZH6"/>
<gene>
    <name evidence="1" type="ORF">GO620_001440</name>
</gene>
<evidence type="ECO:0000313" key="1">
    <source>
        <dbReference type="EMBL" id="QQL50142.1"/>
    </source>
</evidence>
<accession>A0A6I4HZH6</accession>
<name>A0A6I4HZH6_9SPHI</name>
<organism evidence="1 2">
    <name type="scientific">Mucilaginibacter ginkgonis</name>
    <dbReference type="NCBI Taxonomy" id="2682091"/>
    <lineage>
        <taxon>Bacteria</taxon>
        <taxon>Pseudomonadati</taxon>
        <taxon>Bacteroidota</taxon>
        <taxon>Sphingobacteriia</taxon>
        <taxon>Sphingobacteriales</taxon>
        <taxon>Sphingobacteriaceae</taxon>
        <taxon>Mucilaginibacter</taxon>
    </lineage>
</organism>
<dbReference type="EMBL" id="CP066775">
    <property type="protein sequence ID" value="QQL50142.1"/>
    <property type="molecule type" value="Genomic_DNA"/>
</dbReference>
<reference evidence="1 2" key="1">
    <citation type="submission" date="2020-12" db="EMBL/GenBank/DDBJ databases">
        <title>HMF7856_wgs.fasta genome submission.</title>
        <authorList>
            <person name="Kang H."/>
            <person name="Kim H."/>
            <person name="Joh K."/>
        </authorList>
    </citation>
    <scope>NUCLEOTIDE SEQUENCE [LARGE SCALE GENOMIC DNA]</scope>
    <source>
        <strain evidence="1 2">HMF7856</strain>
    </source>
</reference>
<dbReference type="KEGG" id="mgik:GO620_001440"/>
<evidence type="ECO:0000313" key="2">
    <source>
        <dbReference type="Proteomes" id="UP000429232"/>
    </source>
</evidence>